<evidence type="ECO:0000313" key="3">
    <source>
        <dbReference type="EMBL" id="MDP9824938.1"/>
    </source>
</evidence>
<dbReference type="Pfam" id="PF13360">
    <property type="entry name" value="PQQ_2"/>
    <property type="match status" value="3"/>
</dbReference>
<evidence type="ECO:0000256" key="1">
    <source>
        <dbReference type="SAM" id="Phobius"/>
    </source>
</evidence>
<accession>A0ABT9NWY4</accession>
<dbReference type="InterPro" id="IPR011047">
    <property type="entry name" value="Quinoprotein_ADH-like_sf"/>
</dbReference>
<dbReference type="SMART" id="SM00564">
    <property type="entry name" value="PQQ"/>
    <property type="match status" value="5"/>
</dbReference>
<feature type="domain" description="Pyrrolo-quinoline quinone repeat" evidence="2">
    <location>
        <begin position="292"/>
        <end position="429"/>
    </location>
</feature>
<sequence length="456" mass="48292">MSDAPEHEQEGDSPAVRRRAVLFVGSGLAVGALGAWVVRRSVAGGEAPEPAGSGPVRIPEATRTVTGTAEATGTSTVTIDLAKPSGGTMPLPAMSGDLLLLVAGDGTVKAVSPGNGGLRWTFESHKVITDAPVTHGDTVYVSLAARDFDDETGALVALDRDGRQKWLFRTVGWVSVPAVVQEGVAYVGTFGDSDGQFASNGRVYAIRDGRQVWQATVQGQVTAVVPAGNRLLVAANGGRRDGEEIPASVTALDRRTGRAIWNSGYFADIRSVDEIDAGILVRVEGRSGAPSTIDLLRRRDGEILWSGQFPLISEDSGLYGPDRLVLALAEELVVLDPAPGRRVWTYPFGRKAVGVKMCGDESLLVVQGEAVGMLGISPRTGEKLWQTDDADSSQRVEFAGSHLVTALRGRLEIRDQADGTVLRSETLDEDVAQLTVLGDLVVARTLERAHVRSARA</sequence>
<dbReference type="InterPro" id="IPR015943">
    <property type="entry name" value="WD40/YVTN_repeat-like_dom_sf"/>
</dbReference>
<dbReference type="Gene3D" id="2.40.128.630">
    <property type="match status" value="1"/>
</dbReference>
<keyword evidence="1" id="KW-0812">Transmembrane</keyword>
<evidence type="ECO:0000259" key="2">
    <source>
        <dbReference type="Pfam" id="PF13360"/>
    </source>
</evidence>
<keyword evidence="1" id="KW-0472">Membrane</keyword>
<name>A0ABT9NWY4_9ACTN</name>
<feature type="domain" description="Pyrrolo-quinoline quinone repeat" evidence="2">
    <location>
        <begin position="177"/>
        <end position="262"/>
    </location>
</feature>
<dbReference type="PANTHER" id="PTHR34512:SF30">
    <property type="entry name" value="OUTER MEMBRANE PROTEIN ASSEMBLY FACTOR BAMB"/>
    <property type="match status" value="1"/>
</dbReference>
<evidence type="ECO:0000313" key="4">
    <source>
        <dbReference type="Proteomes" id="UP001235712"/>
    </source>
</evidence>
<dbReference type="InterPro" id="IPR018391">
    <property type="entry name" value="PQQ_b-propeller_rpt"/>
</dbReference>
<comment type="caution">
    <text evidence="3">The sequence shown here is derived from an EMBL/GenBank/DDBJ whole genome shotgun (WGS) entry which is preliminary data.</text>
</comment>
<dbReference type="PANTHER" id="PTHR34512">
    <property type="entry name" value="CELL SURFACE PROTEIN"/>
    <property type="match status" value="1"/>
</dbReference>
<keyword evidence="4" id="KW-1185">Reference proteome</keyword>
<dbReference type="Proteomes" id="UP001235712">
    <property type="component" value="Unassembled WGS sequence"/>
</dbReference>
<dbReference type="InterPro" id="IPR002372">
    <property type="entry name" value="PQQ_rpt_dom"/>
</dbReference>
<feature type="domain" description="Pyrrolo-quinoline quinone repeat" evidence="2">
    <location>
        <begin position="64"/>
        <end position="167"/>
    </location>
</feature>
<dbReference type="Gene3D" id="2.130.10.10">
    <property type="entry name" value="YVTN repeat-like/Quinoprotein amine dehydrogenase"/>
    <property type="match status" value="1"/>
</dbReference>
<keyword evidence="1" id="KW-1133">Transmembrane helix</keyword>
<protein>
    <submittedName>
        <fullName evidence="3">Outer membrane protein assembly factor BamB</fullName>
    </submittedName>
</protein>
<feature type="transmembrane region" description="Helical" evidence="1">
    <location>
        <begin position="20"/>
        <end position="38"/>
    </location>
</feature>
<reference evidence="3 4" key="1">
    <citation type="submission" date="2023-07" db="EMBL/GenBank/DDBJ databases">
        <title>Sequencing the genomes of 1000 actinobacteria strains.</title>
        <authorList>
            <person name="Klenk H.-P."/>
        </authorList>
    </citation>
    <scope>NUCLEOTIDE SEQUENCE [LARGE SCALE GENOMIC DNA]</scope>
    <source>
        <strain evidence="3 4">DSM 44388</strain>
    </source>
</reference>
<dbReference type="SUPFAM" id="SSF50998">
    <property type="entry name" value="Quinoprotein alcohol dehydrogenase-like"/>
    <property type="match status" value="1"/>
</dbReference>
<gene>
    <name evidence="3" type="ORF">J2S57_000687</name>
</gene>
<dbReference type="RefSeq" id="WP_307238204.1">
    <property type="nucleotide sequence ID" value="NZ_JAUSQZ010000001.1"/>
</dbReference>
<dbReference type="EMBL" id="JAUSQZ010000001">
    <property type="protein sequence ID" value="MDP9824938.1"/>
    <property type="molecule type" value="Genomic_DNA"/>
</dbReference>
<organism evidence="3 4">
    <name type="scientific">Kineosporia succinea</name>
    <dbReference type="NCBI Taxonomy" id="84632"/>
    <lineage>
        <taxon>Bacteria</taxon>
        <taxon>Bacillati</taxon>
        <taxon>Actinomycetota</taxon>
        <taxon>Actinomycetes</taxon>
        <taxon>Kineosporiales</taxon>
        <taxon>Kineosporiaceae</taxon>
        <taxon>Kineosporia</taxon>
    </lineage>
</organism>
<proteinExistence type="predicted"/>